<dbReference type="InterPro" id="IPR025650">
    <property type="entry name" value="Alkyl-DHAP_Synthase"/>
</dbReference>
<gene>
    <name evidence="9" type="ORF">SCF082_LOCUS4845</name>
</gene>
<dbReference type="InterPro" id="IPR000653">
    <property type="entry name" value="DegT/StrS_aminotransferase"/>
</dbReference>
<keyword evidence="7" id="KW-0812">Transmembrane</keyword>
<dbReference type="InterPro" id="IPR036318">
    <property type="entry name" value="FAD-bd_PCMH-like_sf"/>
</dbReference>
<dbReference type="InterPro" id="IPR016167">
    <property type="entry name" value="FAD-bd_PCMH_sub1"/>
</dbReference>
<evidence type="ECO:0000256" key="5">
    <source>
        <dbReference type="ARBA" id="ARBA00022827"/>
    </source>
</evidence>
<keyword evidence="7" id="KW-0472">Membrane</keyword>
<dbReference type="Gene3D" id="3.30.43.10">
    <property type="entry name" value="Uridine Diphospho-n-acetylenolpyruvylglucosamine Reductase, domain 2"/>
    <property type="match status" value="1"/>
</dbReference>
<dbReference type="Pfam" id="PF07993">
    <property type="entry name" value="NAD_binding_4"/>
    <property type="match status" value="1"/>
</dbReference>
<dbReference type="InterPro" id="IPR006094">
    <property type="entry name" value="Oxid_FAD_bind_N"/>
</dbReference>
<feature type="transmembrane region" description="Helical" evidence="7">
    <location>
        <begin position="9"/>
        <end position="36"/>
    </location>
</feature>
<dbReference type="Gene3D" id="3.40.640.10">
    <property type="entry name" value="Type I PLP-dependent aspartate aminotransferase-like (Major domain)"/>
    <property type="match status" value="1"/>
</dbReference>
<sequence>MGSMALLKIVIPAVCLGHACPLLTGVILVALGLWAVRLHPRKTLDMSWLDLLASFKACFTRRDRQSVEKQLQQILSPEEIVTLSVRSAFDLLLSALDLPRGSEVLFVPGITIPAMVQLVELHGLQPVGVDPLSPQQMLPSQLEPFVTTQTRVVIISHLFGTIHKAGHLIREAKDLGLLVVEDCAQSFLGAMPANRRSLAAPWPMGFRGHESADVCLSSFGNIKTLTALGGGLARIKDPKVRAEMQELQSTWPTRRTSHRLFTVLGASFFKQFCLTPCLYGLVETLCATLGLDFDGLIVSSVRGFGKLEYIRQQPSLALLECLLRRLREQHMACFEDSSLQSSVAKRRRVAKVVVERLSEEGIDCLTYGDGSNAWWLLPILSTNPKNMAKDLLSYGFDATNTSTQLQRVASIATCKSAATRPSDGKDFMEQVVYLPLCPDMAPETASSLADAVVRLHAGKKGPRSSGHGLVSCILGSAFLLMPSLMSCWLPSARQILLLSLLFLLGIFIMTRVAKWFAADPDLRMNPRLVKAMSAPPRAEGVDFCRAHPLDLRLDGAVLVTGATGFVGGGILFSLLSRAEELGLTKIVLMVRRRAGKTVEERLQKLKENSMFDGLRETFDQLVVGLEGDVSQQNFGWKEHEKSWPHQERLKAVLHCAGDVRFQQPMQQAAVSLVSATLQVQQLASQWRSKRFLFVSTAFVHAVPPSSTEALEEKLVELRDFDAMELYRDAMSHGSWAKTAMRELGFPNTYTFAKAIAEHLVIRACEADELDVRIVRPSIVGPSWAFPYTGWAGDKPSTIVGAGALLARRGVRVFRDGFDHPCPVVPVDMVADLTVRALCGASNAERGPILHACLDATEADQMPSFRFALRLLFQIFALKGILPLFELGFMSKLLRASSNATVFYYANSILNVFPIHFLDAVRICLERIFSMFGQKLSKEFSTVVRVLVSCRSLPMDYHPFSSPSTPWRFKSCLRLAEEWDLFEYVLICGRAAYAFALNPLQGPERGYAKEFSEIRICSKETAMTDALLAFVHPEASIFYSIAAFVVRLGLSWISLTVTVDGTSLSSITSLDAPLVLCPQHRSVLDFVIIGLMCSQLQPLLPLHLPHVAADAEFSNLPVLGWALSGLGAFFVRRGGGAVQPDPALRAKVGRVFQSGRPLEVFLEGLRSRGRRQLRLRTGLLKALRDISQRTVALVPLAMSYELLPEDESLYKEMCGLPRDPLRTLDLLFWVVRGLKDELPPVGEAFMRFGAVQTLAASSDLDLVVSAVQKELVADTRLSTLHCRALSEFLQQDMDKVVKSMSEEIEIRSSSCQAVLRECERWPLLLQAATLTPLRRRLPRPWAKWLVEGPDDSGPQEKQQSLDELATALCAHLTAAEQAAQNCIDALRKNGIVEVTEEHLVQELLATSSVPPPLAQGAACIVARSFGAFGGVTKGKPRASPSSVTLLWPTSQAELKDEESLDRWGFKDTKFIAQYVDGRPAAQITSQRYKALGQQPMYRLWELFQRKLSVPLTVRDLMPERPMPDLPKPAEGLEEILAAVLPQEGRVRMDADARLRAGTGHGLADIWRLRTRLLERFPDAVVRPETEEEVQALLNAAMSYNHGVGFGIIPVGGRTNVTSATKCPSTEVDSRPMVSLDMRGLSKVLWVNAEDGVAMIEAGITGMDLKKSLKKHGVTMGMEPDSMELSTLGGWIATRASGMKRARYGNIEDMVLEVRLITPGGAIWQRHGDPKAQAETAIGRASTNIGLPAMVLGSEGCLGVITSAVVRVRPLPQVVEYQSVVFPDWDRGASWMREVARMPAGLRPASCRLMDQNQLQLAQALKQGSEEISAWQSLRNSLKDAFLHWKGISLEDAAAVTLVFEGHRAEVNLQKKEISKLVSMAGGLWGGASAGSAGYTLTFAIAYLRDFGLDYRILSESLETMVPWSTIHEVWPAVKMAVQREHRQLRLPGKPFMSCRMTQLYDEGGVLYMYLAICTTGLEAQSALAAFESLEHAARCAILNAGGCLSHHHGVGKLRASLLPETQSLVLTQALRNFKMALDPSNVLAARNGTWCTTALEGSDSQSLASDAHESED</sequence>
<feature type="transmembrane region" description="Helical" evidence="7">
    <location>
        <begin position="496"/>
        <end position="517"/>
    </location>
</feature>
<reference evidence="9 10" key="1">
    <citation type="submission" date="2024-02" db="EMBL/GenBank/DDBJ databases">
        <authorList>
            <person name="Chen Y."/>
            <person name="Shah S."/>
            <person name="Dougan E. K."/>
            <person name="Thang M."/>
            <person name="Chan C."/>
        </authorList>
    </citation>
    <scope>NUCLEOTIDE SEQUENCE [LARGE SCALE GENOMIC DNA]</scope>
</reference>
<dbReference type="SUPFAM" id="SSF53383">
    <property type="entry name" value="PLP-dependent transferases"/>
    <property type="match status" value="1"/>
</dbReference>
<dbReference type="SUPFAM" id="SSF55103">
    <property type="entry name" value="FAD-linked oxidases, C-terminal domain"/>
    <property type="match status" value="1"/>
</dbReference>
<proteinExistence type="inferred from homology"/>
<feature type="domain" description="FAD-binding PCMH-type" evidence="8">
    <location>
        <begin position="1572"/>
        <end position="1769"/>
    </location>
</feature>
<evidence type="ECO:0000256" key="1">
    <source>
        <dbReference type="ARBA" id="ARBA00004670"/>
    </source>
</evidence>
<dbReference type="Gene3D" id="1.10.45.10">
    <property type="entry name" value="Vanillyl-alcohol Oxidase, Chain A, domain 4"/>
    <property type="match status" value="1"/>
</dbReference>
<dbReference type="Gene3D" id="3.30.465.10">
    <property type="match status" value="1"/>
</dbReference>
<dbReference type="PROSITE" id="PS51387">
    <property type="entry name" value="FAD_PCMH"/>
    <property type="match status" value="1"/>
</dbReference>
<evidence type="ECO:0000313" key="10">
    <source>
        <dbReference type="Proteomes" id="UP001642464"/>
    </source>
</evidence>
<dbReference type="SUPFAM" id="SSF56176">
    <property type="entry name" value="FAD-binding/transporter-associated domain-like"/>
    <property type="match status" value="1"/>
</dbReference>
<evidence type="ECO:0000313" key="9">
    <source>
        <dbReference type="EMBL" id="CAK8996562.1"/>
    </source>
</evidence>
<dbReference type="InterPro" id="IPR004113">
    <property type="entry name" value="FAD-bd_oxidored_4_C"/>
</dbReference>
<dbReference type="InterPro" id="IPR016164">
    <property type="entry name" value="FAD-linked_Oxase-like_C"/>
</dbReference>
<accession>A0ABP0I4R7</accession>
<dbReference type="SMART" id="SM00563">
    <property type="entry name" value="PlsC"/>
    <property type="match status" value="1"/>
</dbReference>
<dbReference type="EMBL" id="CAXAMM010002547">
    <property type="protein sequence ID" value="CAK8996562.1"/>
    <property type="molecule type" value="Genomic_DNA"/>
</dbReference>
<dbReference type="EC" id="2.5.1.26" evidence="3"/>
<name>A0ABP0I4R7_9DINO</name>
<evidence type="ECO:0000256" key="3">
    <source>
        <dbReference type="ARBA" id="ARBA00012385"/>
    </source>
</evidence>
<dbReference type="InterPro" id="IPR016169">
    <property type="entry name" value="FAD-bd_PCMH_sub2"/>
</dbReference>
<dbReference type="Pfam" id="PF01565">
    <property type="entry name" value="FAD_binding_4"/>
    <property type="match status" value="1"/>
</dbReference>
<dbReference type="PANTHER" id="PTHR46568:SF1">
    <property type="entry name" value="ALKYLDIHYDROXYACETONEPHOSPHATE SYNTHASE, PEROXISOMAL"/>
    <property type="match status" value="1"/>
</dbReference>
<dbReference type="Pfam" id="PF02913">
    <property type="entry name" value="FAD-oxidase_C"/>
    <property type="match status" value="1"/>
</dbReference>
<evidence type="ECO:0000256" key="2">
    <source>
        <dbReference type="ARBA" id="ARBA00008000"/>
    </source>
</evidence>
<comment type="caution">
    <text evidence="9">The sequence shown here is derived from an EMBL/GenBank/DDBJ whole genome shotgun (WGS) entry which is preliminary data.</text>
</comment>
<comment type="similarity">
    <text evidence="2">Belongs to the FAD-binding oxidoreductase/transferase type 4 family.</text>
</comment>
<evidence type="ECO:0000259" key="8">
    <source>
        <dbReference type="PROSITE" id="PS51387"/>
    </source>
</evidence>
<dbReference type="SUPFAM" id="SSF69593">
    <property type="entry name" value="Glycerol-3-phosphate (1)-acyltransferase"/>
    <property type="match status" value="1"/>
</dbReference>
<dbReference type="SUPFAM" id="SSF51735">
    <property type="entry name" value="NAD(P)-binding Rossmann-fold domains"/>
    <property type="match status" value="1"/>
</dbReference>
<dbReference type="Gene3D" id="3.40.50.720">
    <property type="entry name" value="NAD(P)-binding Rossmann-like Domain"/>
    <property type="match status" value="1"/>
</dbReference>
<dbReference type="InterPro" id="IPR036291">
    <property type="entry name" value="NAD(P)-bd_dom_sf"/>
</dbReference>
<protein>
    <recommendedName>
        <fullName evidence="3">alkylglycerone-phosphate synthase</fullName>
        <ecNumber evidence="3">2.5.1.26</ecNumber>
    </recommendedName>
    <alternativeName>
        <fullName evidence="6">Alkylglycerone-phosphate synthase</fullName>
    </alternativeName>
</protein>
<dbReference type="Pfam" id="PF01553">
    <property type="entry name" value="Acyltransferase"/>
    <property type="match status" value="1"/>
</dbReference>
<dbReference type="PANTHER" id="PTHR46568">
    <property type="entry name" value="ALKYLDIHYDROXYACETONEPHOSPHATE SYNTHASE, PEROXISOMAL"/>
    <property type="match status" value="1"/>
</dbReference>
<dbReference type="InterPro" id="IPR016171">
    <property type="entry name" value="Vanillyl_alc_oxidase_C-sub2"/>
</dbReference>
<dbReference type="Pfam" id="PF01041">
    <property type="entry name" value="DegT_DnrJ_EryC1"/>
    <property type="match status" value="1"/>
</dbReference>
<dbReference type="InterPro" id="IPR015421">
    <property type="entry name" value="PyrdxlP-dep_Trfase_major"/>
</dbReference>
<dbReference type="InterPro" id="IPR016166">
    <property type="entry name" value="FAD-bd_PCMH"/>
</dbReference>
<dbReference type="Proteomes" id="UP001642464">
    <property type="component" value="Unassembled WGS sequence"/>
</dbReference>
<comment type="pathway">
    <text evidence="1">Glycerolipid metabolism; ether lipid biosynthesis.</text>
</comment>
<evidence type="ECO:0000256" key="4">
    <source>
        <dbReference type="ARBA" id="ARBA00022630"/>
    </source>
</evidence>
<keyword evidence="7" id="KW-1133">Transmembrane helix</keyword>
<feature type="transmembrane region" description="Helical" evidence="7">
    <location>
        <begin position="468"/>
        <end position="489"/>
    </location>
</feature>
<dbReference type="InterPro" id="IPR002123">
    <property type="entry name" value="Plipid/glycerol_acylTrfase"/>
</dbReference>
<keyword evidence="4" id="KW-0285">Flavoprotein</keyword>
<evidence type="ECO:0000256" key="6">
    <source>
        <dbReference type="ARBA" id="ARBA00031574"/>
    </source>
</evidence>
<keyword evidence="10" id="KW-1185">Reference proteome</keyword>
<evidence type="ECO:0000256" key="7">
    <source>
        <dbReference type="SAM" id="Phobius"/>
    </source>
</evidence>
<dbReference type="InterPro" id="IPR013120">
    <property type="entry name" value="FAR_NAD-bd"/>
</dbReference>
<dbReference type="Gene3D" id="3.30.70.3450">
    <property type="match status" value="1"/>
</dbReference>
<organism evidence="9 10">
    <name type="scientific">Durusdinium trenchii</name>
    <dbReference type="NCBI Taxonomy" id="1381693"/>
    <lineage>
        <taxon>Eukaryota</taxon>
        <taxon>Sar</taxon>
        <taxon>Alveolata</taxon>
        <taxon>Dinophyceae</taxon>
        <taxon>Suessiales</taxon>
        <taxon>Symbiodiniaceae</taxon>
        <taxon>Durusdinium</taxon>
    </lineage>
</organism>
<dbReference type="InterPro" id="IPR015424">
    <property type="entry name" value="PyrdxlP-dep_Trfase"/>
</dbReference>
<keyword evidence="5" id="KW-0274">FAD</keyword>
<dbReference type="Gene3D" id="3.30.300.330">
    <property type="match status" value="1"/>
</dbReference>